<dbReference type="InterPro" id="IPR043202">
    <property type="entry name" value="Band-7_stomatin-like"/>
</dbReference>
<dbReference type="InterPro" id="IPR001972">
    <property type="entry name" value="Stomatin_HflK_fam"/>
</dbReference>
<dbReference type="Gene3D" id="3.30.479.30">
    <property type="entry name" value="Band 7 domain"/>
    <property type="match status" value="1"/>
</dbReference>
<dbReference type="EMBL" id="MLJW01000189">
    <property type="protein sequence ID" value="OIQ94300.1"/>
    <property type="molecule type" value="Genomic_DNA"/>
</dbReference>
<evidence type="ECO:0000259" key="2">
    <source>
        <dbReference type="SMART" id="SM00244"/>
    </source>
</evidence>
<comment type="caution">
    <text evidence="3">The sequence shown here is derived from an EMBL/GenBank/DDBJ whole genome shotgun (WGS) entry which is preliminary data.</text>
</comment>
<dbReference type="SUPFAM" id="SSF117892">
    <property type="entry name" value="Band 7/SPFH domain"/>
    <property type="match status" value="1"/>
</dbReference>
<keyword evidence="3" id="KW-0378">Hydrolase</keyword>
<gene>
    <name evidence="3" type="primary">hflK_15</name>
    <name evidence="3" type="ORF">GALL_237300</name>
</gene>
<keyword evidence="3" id="KW-0645">Protease</keyword>
<dbReference type="AlphaFoldDB" id="A0A1J5RQE2"/>
<dbReference type="FunFam" id="3.30.479.30:FF:000004">
    <property type="entry name" value="Putative membrane protease family, stomatin"/>
    <property type="match status" value="1"/>
</dbReference>
<sequence>MPMPPFSLAGTLWPILLLAALLFLARGLAIIRQTERGVVLTLGRYSRTLEPGLRFVLPVVQQLMRIDVRVYVLEISDQDLITKDNVSVRVAAVTSYAVKDPRKALLDVRDYRSAIDLLAQITLRSTVGKHALDDLLAHQEELNKTIATALEAHSEEWGVAIKDVAIRSVDLDQTMVRAMAQEAEAERGKRARVITAEGEKEAAVKLREAAEELAKSPAALTLRSLATLKEIGAERNTTIVFPMEASLFAATAAVSAALHNAPAKDAPEA</sequence>
<feature type="domain" description="Band 7" evidence="2">
    <location>
        <begin position="26"/>
        <end position="183"/>
    </location>
</feature>
<comment type="similarity">
    <text evidence="1">Belongs to the band 7/mec-2 family.</text>
</comment>
<accession>A0A1J5RQE2</accession>
<evidence type="ECO:0000256" key="1">
    <source>
        <dbReference type="ARBA" id="ARBA00008164"/>
    </source>
</evidence>
<organism evidence="3">
    <name type="scientific">mine drainage metagenome</name>
    <dbReference type="NCBI Taxonomy" id="410659"/>
    <lineage>
        <taxon>unclassified sequences</taxon>
        <taxon>metagenomes</taxon>
        <taxon>ecological metagenomes</taxon>
    </lineage>
</organism>
<reference evidence="3" key="1">
    <citation type="submission" date="2016-10" db="EMBL/GenBank/DDBJ databases">
        <title>Sequence of Gallionella enrichment culture.</title>
        <authorList>
            <person name="Poehlein A."/>
            <person name="Muehling M."/>
            <person name="Daniel R."/>
        </authorList>
    </citation>
    <scope>NUCLEOTIDE SEQUENCE</scope>
</reference>
<evidence type="ECO:0000313" key="3">
    <source>
        <dbReference type="EMBL" id="OIQ94300.1"/>
    </source>
</evidence>
<dbReference type="GO" id="GO:0005886">
    <property type="term" value="C:plasma membrane"/>
    <property type="evidence" value="ECO:0007669"/>
    <property type="project" value="InterPro"/>
</dbReference>
<dbReference type="SMART" id="SM00244">
    <property type="entry name" value="PHB"/>
    <property type="match status" value="1"/>
</dbReference>
<protein>
    <submittedName>
        <fullName evidence="3">Modulator of FtsH protease HflK</fullName>
    </submittedName>
</protein>
<proteinExistence type="inferred from homology"/>
<dbReference type="Pfam" id="PF01145">
    <property type="entry name" value="Band_7"/>
    <property type="match status" value="1"/>
</dbReference>
<dbReference type="GO" id="GO:0098552">
    <property type="term" value="C:side of membrane"/>
    <property type="evidence" value="ECO:0007669"/>
    <property type="project" value="UniProtKB-ARBA"/>
</dbReference>
<name>A0A1J5RQE2_9ZZZZ</name>
<dbReference type="InterPro" id="IPR036013">
    <property type="entry name" value="Band_7/SPFH_dom_sf"/>
</dbReference>
<dbReference type="Gene3D" id="6.10.250.2090">
    <property type="match status" value="1"/>
</dbReference>
<dbReference type="InterPro" id="IPR001107">
    <property type="entry name" value="Band_7"/>
</dbReference>
<dbReference type="PRINTS" id="PR00721">
    <property type="entry name" value="STOMATIN"/>
</dbReference>
<dbReference type="GO" id="GO:0006508">
    <property type="term" value="P:proteolysis"/>
    <property type="evidence" value="ECO:0007669"/>
    <property type="project" value="UniProtKB-KW"/>
</dbReference>
<dbReference type="GO" id="GO:0008233">
    <property type="term" value="F:peptidase activity"/>
    <property type="evidence" value="ECO:0007669"/>
    <property type="project" value="UniProtKB-KW"/>
</dbReference>
<dbReference type="PANTHER" id="PTHR10264">
    <property type="entry name" value="BAND 7 PROTEIN-RELATED"/>
    <property type="match status" value="1"/>
</dbReference>
<dbReference type="PANTHER" id="PTHR10264:SF19">
    <property type="entry name" value="AT06885P-RELATED"/>
    <property type="match status" value="1"/>
</dbReference>